<evidence type="ECO:0008006" key="3">
    <source>
        <dbReference type="Google" id="ProtNLM"/>
    </source>
</evidence>
<organism evidence="1 2">
    <name type="scientific">Glaciecola siphonariae</name>
    <dbReference type="NCBI Taxonomy" id="521012"/>
    <lineage>
        <taxon>Bacteria</taxon>
        <taxon>Pseudomonadati</taxon>
        <taxon>Pseudomonadota</taxon>
        <taxon>Gammaproteobacteria</taxon>
        <taxon>Alteromonadales</taxon>
        <taxon>Alteromonadaceae</taxon>
        <taxon>Glaciecola</taxon>
    </lineage>
</organism>
<dbReference type="InterPro" id="IPR013320">
    <property type="entry name" value="ConA-like_dom_sf"/>
</dbReference>
<dbReference type="InterPro" id="IPR013319">
    <property type="entry name" value="GH11/12"/>
</dbReference>
<gene>
    <name evidence="1" type="ORF">ACFO4O_06100</name>
</gene>
<dbReference type="Proteomes" id="UP001595897">
    <property type="component" value="Unassembled WGS sequence"/>
</dbReference>
<keyword evidence="2" id="KW-1185">Reference proteome</keyword>
<evidence type="ECO:0000313" key="2">
    <source>
        <dbReference type="Proteomes" id="UP001595897"/>
    </source>
</evidence>
<evidence type="ECO:0000313" key="1">
    <source>
        <dbReference type="EMBL" id="MFC4699725.1"/>
    </source>
</evidence>
<proteinExistence type="predicted"/>
<name>A0ABV9LV47_9ALTE</name>
<dbReference type="RefSeq" id="WP_382406516.1">
    <property type="nucleotide sequence ID" value="NZ_JBHSGU010000002.1"/>
</dbReference>
<comment type="caution">
    <text evidence="1">The sequence shown here is derived from an EMBL/GenBank/DDBJ whole genome shotgun (WGS) entry which is preliminary data.</text>
</comment>
<protein>
    <recommendedName>
        <fullName evidence="3">GH16 domain-containing protein</fullName>
    </recommendedName>
</protein>
<dbReference type="EMBL" id="JBHSGU010000002">
    <property type="protein sequence ID" value="MFC4699725.1"/>
    <property type="molecule type" value="Genomic_DNA"/>
</dbReference>
<sequence length="268" mass="30860">MVKNTRYLPAKITFSIILLCLSLLGYSYSPKAHSANPLIVSSDGVDRIASNHYTSPAWKSDEFVGQANRVLDNNKLVININHSAGGYDAGLTHEYPVTLVDDVSAKFAVDGSFTSRGETSKGHWWYGPKASVNWPHEGKWELDQWYENYVVDIASKNPDEMHTWLMHDWDPNNPQNEYLGTTRHNGSVYKHYKFYFNSWVQFWAVRQNYRNEGRTNMAPILQKWREHGLPNKRIDDVKFNVETHGAHNLEFVIFANCLPDSFKSDKCN</sequence>
<reference evidence="2" key="1">
    <citation type="journal article" date="2019" name="Int. J. Syst. Evol. Microbiol.">
        <title>The Global Catalogue of Microorganisms (GCM) 10K type strain sequencing project: providing services to taxonomists for standard genome sequencing and annotation.</title>
        <authorList>
            <consortium name="The Broad Institute Genomics Platform"/>
            <consortium name="The Broad Institute Genome Sequencing Center for Infectious Disease"/>
            <person name="Wu L."/>
            <person name="Ma J."/>
        </authorList>
    </citation>
    <scope>NUCLEOTIDE SEQUENCE [LARGE SCALE GENOMIC DNA]</scope>
    <source>
        <strain evidence="2">KACC 12507</strain>
    </source>
</reference>
<accession>A0ABV9LV47</accession>
<dbReference type="Gene3D" id="2.60.120.180">
    <property type="match status" value="1"/>
</dbReference>
<dbReference type="SUPFAM" id="SSF49899">
    <property type="entry name" value="Concanavalin A-like lectins/glucanases"/>
    <property type="match status" value="1"/>
</dbReference>